<dbReference type="GO" id="GO:0052592">
    <property type="term" value="F:oxidoreductase activity, acting on CH or CH2 groups, with an iron-sulfur protein as acceptor"/>
    <property type="evidence" value="ECO:0007669"/>
    <property type="project" value="TreeGrafter"/>
</dbReference>
<evidence type="ECO:0000313" key="8">
    <source>
        <dbReference type="EMBL" id="RAP03251.1"/>
    </source>
</evidence>
<evidence type="ECO:0000256" key="3">
    <source>
        <dbReference type="ARBA" id="ARBA00023002"/>
    </source>
</evidence>
<sequence length="356" mass="40220">MNQKVAMVGTPCEIMAASKIQHYTESVIDFKIGLFCMENFSYSYFTELLKEYNITMDEIEKFRIEKGKAFIFLKNGKLEKIPLSIAKSVVRKNCHICAELSSETSDISIGSIGSEDGWSTIIIRTQKGQDVINNAISQGYIEAHDLTESQLKLLNKIADKKIQNNLETIEEREYHARPVLYQREISDNAILDEINNSNFLDLRKNVIDVGACVLCGACEYACPDGLITIKDSKPRKSKKCPEDCHFCFAVCPRTFIPEKLRNDSSKVLGDYKKIMTVRSLKHYDGQDGVVVTTILDYLVSNKIVTKALVVDKKDDLAWKPYPVLTDDIDEIVKSSGTKYSVCPVFKPLIDLKEDVI</sequence>
<accession>A0A328PYZ8</accession>
<dbReference type="Pfam" id="PF00037">
    <property type="entry name" value="Fer4"/>
    <property type="match status" value="1"/>
</dbReference>
<dbReference type="Gene3D" id="3.30.70.20">
    <property type="match status" value="1"/>
</dbReference>
<dbReference type="Proteomes" id="UP000248557">
    <property type="component" value="Unassembled WGS sequence"/>
</dbReference>
<dbReference type="PROSITE" id="PS00198">
    <property type="entry name" value="4FE4S_FER_1"/>
    <property type="match status" value="1"/>
</dbReference>
<dbReference type="InterPro" id="IPR045220">
    <property type="entry name" value="FRHB/FDHB/HCAR-like"/>
</dbReference>
<comment type="similarity">
    <text evidence="6">Belongs to the FrhB family.</text>
</comment>
<dbReference type="SUPFAM" id="SSF54862">
    <property type="entry name" value="4Fe-4S ferredoxins"/>
    <property type="match status" value="1"/>
</dbReference>
<gene>
    <name evidence="8" type="ORF">CA615_03240</name>
</gene>
<evidence type="ECO:0000256" key="6">
    <source>
        <dbReference type="ARBA" id="ARBA00038369"/>
    </source>
</evidence>
<dbReference type="PANTHER" id="PTHR31332:SF6">
    <property type="entry name" value="FORMATE DEHYDROGENASE SUBUNIT BETA"/>
    <property type="match status" value="1"/>
</dbReference>
<evidence type="ECO:0000256" key="1">
    <source>
        <dbReference type="ARBA" id="ARBA00001974"/>
    </source>
</evidence>
<dbReference type="InterPro" id="IPR017896">
    <property type="entry name" value="4Fe4S_Fe-S-bd"/>
</dbReference>
<evidence type="ECO:0000259" key="7">
    <source>
        <dbReference type="PROSITE" id="PS51379"/>
    </source>
</evidence>
<comment type="caution">
    <text evidence="8">The sequence shown here is derived from an EMBL/GenBank/DDBJ whole genome shotgun (WGS) entry which is preliminary data.</text>
</comment>
<dbReference type="InterPro" id="IPR017900">
    <property type="entry name" value="4Fe4S_Fe_S_CS"/>
</dbReference>
<dbReference type="PANTHER" id="PTHR31332">
    <property type="entry name" value="7-HYDROXYMETHYL CHLOROPHYLL A REDUCTASE, CHLOROPLASTIC"/>
    <property type="match status" value="1"/>
</dbReference>
<dbReference type="RefSeq" id="WP_011406266.1">
    <property type="nucleotide sequence ID" value="NZ_CAUHHK010000003.1"/>
</dbReference>
<evidence type="ECO:0000313" key="9">
    <source>
        <dbReference type="Proteomes" id="UP000248557"/>
    </source>
</evidence>
<evidence type="ECO:0000256" key="2">
    <source>
        <dbReference type="ARBA" id="ARBA00022723"/>
    </source>
</evidence>
<dbReference type="EMBL" id="NGJK01000031">
    <property type="protein sequence ID" value="RAP03251.1"/>
    <property type="molecule type" value="Genomic_DNA"/>
</dbReference>
<dbReference type="AlphaFoldDB" id="A0A328PYZ8"/>
<dbReference type="InterPro" id="IPR007516">
    <property type="entry name" value="Co_F420_Hydgase/DH_bsu_N"/>
</dbReference>
<evidence type="ECO:0000256" key="5">
    <source>
        <dbReference type="ARBA" id="ARBA00023014"/>
    </source>
</evidence>
<comment type="cofactor">
    <cofactor evidence="1">
        <name>FAD</name>
        <dbReference type="ChEBI" id="CHEBI:57692"/>
    </cofactor>
</comment>
<dbReference type="GO" id="GO:0051536">
    <property type="term" value="F:iron-sulfur cluster binding"/>
    <property type="evidence" value="ECO:0007669"/>
    <property type="project" value="UniProtKB-KW"/>
</dbReference>
<reference evidence="8 9" key="1">
    <citation type="submission" date="2017-05" db="EMBL/GenBank/DDBJ databases">
        <title>Host range expansion of the Methanosphaera genus to humans and monogastric animals involves recent and extensive reduction in genome content.</title>
        <authorList>
            <person name="Hoedt E.C."/>
            <person name="Volmer J.G."/>
            <person name="Parks D.H."/>
            <person name="Rosewarne C.P."/>
            <person name="Denman S.E."/>
            <person name="Mcsweeney C.S."/>
            <person name="O Cuiv P."/>
            <person name="Hugenholtz P."/>
            <person name="Tyson G.W."/>
            <person name="Morrison M."/>
        </authorList>
    </citation>
    <scope>NUCLEOTIDE SEQUENCE [LARGE SCALE GENOMIC DNA]</scope>
    <source>
        <strain evidence="8 9">PA5</strain>
    </source>
</reference>
<feature type="domain" description="4Fe-4S ferredoxin-type" evidence="7">
    <location>
        <begin position="203"/>
        <end position="232"/>
    </location>
</feature>
<protein>
    <submittedName>
        <fullName evidence="8">Hydrogenase</fullName>
    </submittedName>
</protein>
<dbReference type="OMA" id="CMDFTSE"/>
<dbReference type="Pfam" id="PF04422">
    <property type="entry name" value="FrhB_FdhB_N"/>
    <property type="match status" value="1"/>
</dbReference>
<name>A0A328PYZ8_9EURY</name>
<dbReference type="InterPro" id="IPR007525">
    <property type="entry name" value="FrhB_FdhB_C"/>
</dbReference>
<dbReference type="Pfam" id="PF04432">
    <property type="entry name" value="FrhB_FdhB_C"/>
    <property type="match status" value="1"/>
</dbReference>
<keyword evidence="2" id="KW-0479">Metal-binding</keyword>
<keyword evidence="3" id="KW-0560">Oxidoreductase</keyword>
<proteinExistence type="inferred from homology"/>
<keyword evidence="4" id="KW-0408">Iron</keyword>
<dbReference type="PROSITE" id="PS51379">
    <property type="entry name" value="4FE4S_FER_2"/>
    <property type="match status" value="1"/>
</dbReference>
<keyword evidence="5" id="KW-0411">Iron-sulfur</keyword>
<organism evidence="8 9">
    <name type="scientific">Methanosphaera stadtmanae</name>
    <dbReference type="NCBI Taxonomy" id="2317"/>
    <lineage>
        <taxon>Archaea</taxon>
        <taxon>Methanobacteriati</taxon>
        <taxon>Methanobacteriota</taxon>
        <taxon>Methanomada group</taxon>
        <taxon>Methanobacteria</taxon>
        <taxon>Methanobacteriales</taxon>
        <taxon>Methanobacteriaceae</taxon>
        <taxon>Methanosphaera</taxon>
    </lineage>
</organism>
<evidence type="ECO:0000256" key="4">
    <source>
        <dbReference type="ARBA" id="ARBA00023004"/>
    </source>
</evidence>
<dbReference type="GeneID" id="3855856"/>